<feature type="region of interest" description="Disordered" evidence="1">
    <location>
        <begin position="111"/>
        <end position="135"/>
    </location>
</feature>
<gene>
    <name evidence="2" type="ORF">AWC38_SpisGene10468</name>
</gene>
<name>A0A2B4S8Y5_STYPI</name>
<comment type="caution">
    <text evidence="2">The sequence shown here is derived from an EMBL/GenBank/DDBJ whole genome shotgun (WGS) entry which is preliminary data.</text>
</comment>
<accession>A0A2B4S8Y5</accession>
<keyword evidence="3" id="KW-1185">Reference proteome</keyword>
<feature type="region of interest" description="Disordered" evidence="1">
    <location>
        <begin position="222"/>
        <end position="258"/>
    </location>
</feature>
<proteinExistence type="predicted"/>
<evidence type="ECO:0000313" key="2">
    <source>
        <dbReference type="EMBL" id="PFX24925.1"/>
    </source>
</evidence>
<feature type="compositionally biased region" description="Basic residues" evidence="1">
    <location>
        <begin position="230"/>
        <end position="250"/>
    </location>
</feature>
<dbReference type="EMBL" id="LSMT01000164">
    <property type="protein sequence ID" value="PFX24925.1"/>
    <property type="molecule type" value="Genomic_DNA"/>
</dbReference>
<evidence type="ECO:0000256" key="1">
    <source>
        <dbReference type="SAM" id="MobiDB-lite"/>
    </source>
</evidence>
<sequence>MRNGKMRNGKIRNGKSEEWGIEEWGNDQWGMEEWGNDQWGMEEWGLRNGKLRNGEMRNGEWGCSNRTNKAAGVALHASPTDRTRDLWVRFVRIKRTILAAIHFNWNLNRDQQKDSQGKTKPSVTHPKSKEGEGSLRECRVKQNYGYVAEMFNTLVSTPRGELKQFRDGLKAQVPQPVHSMLRDKESIADAKEKFFNRNNRETTICPPTCSDAELTQLKNSATIGNNVEKRPRKTPACKKCGQPRKGHKKGQCSTPTSE</sequence>
<organism evidence="2 3">
    <name type="scientific">Stylophora pistillata</name>
    <name type="common">Smooth cauliflower coral</name>
    <dbReference type="NCBI Taxonomy" id="50429"/>
    <lineage>
        <taxon>Eukaryota</taxon>
        <taxon>Metazoa</taxon>
        <taxon>Cnidaria</taxon>
        <taxon>Anthozoa</taxon>
        <taxon>Hexacorallia</taxon>
        <taxon>Scleractinia</taxon>
        <taxon>Astrocoeniina</taxon>
        <taxon>Pocilloporidae</taxon>
        <taxon>Stylophora</taxon>
    </lineage>
</organism>
<reference evidence="3" key="1">
    <citation type="journal article" date="2017" name="bioRxiv">
        <title>Comparative analysis of the genomes of Stylophora pistillata and Acropora digitifera provides evidence for extensive differences between species of corals.</title>
        <authorList>
            <person name="Voolstra C.R."/>
            <person name="Li Y."/>
            <person name="Liew Y.J."/>
            <person name="Baumgarten S."/>
            <person name="Zoccola D."/>
            <person name="Flot J.-F."/>
            <person name="Tambutte S."/>
            <person name="Allemand D."/>
            <person name="Aranda M."/>
        </authorList>
    </citation>
    <scope>NUCLEOTIDE SEQUENCE [LARGE SCALE GENOMIC DNA]</scope>
</reference>
<protein>
    <submittedName>
        <fullName evidence="2">Uncharacterized protein</fullName>
    </submittedName>
</protein>
<dbReference type="Proteomes" id="UP000225706">
    <property type="component" value="Unassembled WGS sequence"/>
</dbReference>
<evidence type="ECO:0000313" key="3">
    <source>
        <dbReference type="Proteomes" id="UP000225706"/>
    </source>
</evidence>
<dbReference type="OrthoDB" id="5960034at2759"/>
<dbReference type="AlphaFoldDB" id="A0A2B4S8Y5"/>